<gene>
    <name evidence="2" type="ORF">XM53_15950</name>
</gene>
<dbReference type="STRING" id="1641875.XM53_15950"/>
<keyword evidence="3" id="KW-1185">Reference proteome</keyword>
<dbReference type="EMBL" id="LAXJ01000019">
    <property type="protein sequence ID" value="KRS11443.1"/>
    <property type="molecule type" value="Genomic_DNA"/>
</dbReference>
<proteinExistence type="predicted"/>
<dbReference type="Proteomes" id="UP000051295">
    <property type="component" value="Unassembled WGS sequence"/>
</dbReference>
<reference evidence="2 3" key="1">
    <citation type="submission" date="2015-04" db="EMBL/GenBank/DDBJ databases">
        <title>The draft genome sequence of Roseovarius sp.R12b.</title>
        <authorList>
            <person name="Li G."/>
            <person name="Lai Q."/>
            <person name="Shao Z."/>
            <person name="Yan P."/>
        </authorList>
    </citation>
    <scope>NUCLEOTIDE SEQUENCE [LARGE SCALE GENOMIC DNA]</scope>
    <source>
        <strain evidence="2 3">R12B</strain>
    </source>
</reference>
<dbReference type="RefSeq" id="WP_057795101.1">
    <property type="nucleotide sequence ID" value="NZ_LAXJ01000019.1"/>
</dbReference>
<evidence type="ECO:0000313" key="3">
    <source>
        <dbReference type="Proteomes" id="UP000051295"/>
    </source>
</evidence>
<dbReference type="AlphaFoldDB" id="A0A0T5NR66"/>
<dbReference type="InterPro" id="IPR045601">
    <property type="entry name" value="DUF6455"/>
</dbReference>
<name>A0A0T5NR66_9RHOB</name>
<accession>A0A0T5NR66</accession>
<evidence type="ECO:0000259" key="1">
    <source>
        <dbReference type="Pfam" id="PF20056"/>
    </source>
</evidence>
<evidence type="ECO:0000313" key="2">
    <source>
        <dbReference type="EMBL" id="KRS11443.1"/>
    </source>
</evidence>
<dbReference type="PATRIC" id="fig|1641875.4.peg.1004"/>
<sequence>MPQTKTIKRHADLVDRMAGTLGLDLEEKVYAGQLDPETLCDAILRCTGCSDPEGCEAWMARQTAPVDATPLMCRNGEVFAALTAGRRI</sequence>
<comment type="caution">
    <text evidence="2">The sequence shown here is derived from an EMBL/GenBank/DDBJ whole genome shotgun (WGS) entry which is preliminary data.</text>
</comment>
<organism evidence="2 3">
    <name type="scientific">Roseovarius atlanticus</name>
    <dbReference type="NCBI Taxonomy" id="1641875"/>
    <lineage>
        <taxon>Bacteria</taxon>
        <taxon>Pseudomonadati</taxon>
        <taxon>Pseudomonadota</taxon>
        <taxon>Alphaproteobacteria</taxon>
        <taxon>Rhodobacterales</taxon>
        <taxon>Roseobacteraceae</taxon>
        <taxon>Roseovarius</taxon>
    </lineage>
</organism>
<protein>
    <recommendedName>
        <fullName evidence="1">DUF6455 domain-containing protein</fullName>
    </recommendedName>
</protein>
<feature type="domain" description="DUF6455" evidence="1">
    <location>
        <begin position="1"/>
        <end position="84"/>
    </location>
</feature>
<dbReference type="Pfam" id="PF20056">
    <property type="entry name" value="DUF6455"/>
    <property type="match status" value="1"/>
</dbReference>
<dbReference type="OrthoDB" id="7961152at2"/>